<keyword evidence="2" id="KW-1185">Reference proteome</keyword>
<protein>
    <submittedName>
        <fullName evidence="1">Uncharacterized protein</fullName>
    </submittedName>
</protein>
<dbReference type="EMBL" id="JARBHB010000012">
    <property type="protein sequence ID" value="KAJ8871021.1"/>
    <property type="molecule type" value="Genomic_DNA"/>
</dbReference>
<gene>
    <name evidence="1" type="ORF">PR048_027324</name>
</gene>
<evidence type="ECO:0000313" key="2">
    <source>
        <dbReference type="Proteomes" id="UP001159363"/>
    </source>
</evidence>
<organism evidence="1 2">
    <name type="scientific">Dryococelus australis</name>
    <dbReference type="NCBI Taxonomy" id="614101"/>
    <lineage>
        <taxon>Eukaryota</taxon>
        <taxon>Metazoa</taxon>
        <taxon>Ecdysozoa</taxon>
        <taxon>Arthropoda</taxon>
        <taxon>Hexapoda</taxon>
        <taxon>Insecta</taxon>
        <taxon>Pterygota</taxon>
        <taxon>Neoptera</taxon>
        <taxon>Polyneoptera</taxon>
        <taxon>Phasmatodea</taxon>
        <taxon>Verophasmatodea</taxon>
        <taxon>Anareolatae</taxon>
        <taxon>Phasmatidae</taxon>
        <taxon>Eurycanthinae</taxon>
        <taxon>Dryococelus</taxon>
    </lineage>
</organism>
<proteinExistence type="predicted"/>
<sequence length="319" mass="35139">MWESCRSMPLVGEFSRGSAIPLSPCIPALLHANLTSSAPLGFCTATSLEWEKRKRGGGVFHLVVVGLALCRPSGWMTQPTRVLSTLAGPSILVTGCGRTWDPPLKVCPHEATALMEQGLWSPSNPAILPQLLTAYGTSALYELIALFAIMLDCELPAELGAVFNTRGYQNNNIPLLSENTEVRFFDFVSKTSSPNVHIALCPHDKIYLKRVYTGVTFAIGSEFIRLALDDSTPIAGLQGNKKRIPCCQMTVESSLRFVENAKSPLPLITVEQTEEQWRIVSFDVGAYPNCDWMREALGADRAPSYRMLGFRLARDLMTR</sequence>
<evidence type="ECO:0000313" key="1">
    <source>
        <dbReference type="EMBL" id="KAJ8871021.1"/>
    </source>
</evidence>
<comment type="caution">
    <text evidence="1">The sequence shown here is derived from an EMBL/GenBank/DDBJ whole genome shotgun (WGS) entry which is preliminary data.</text>
</comment>
<name>A0ABQ9GGM7_9NEOP</name>
<accession>A0ABQ9GGM7</accession>
<reference evidence="1 2" key="1">
    <citation type="submission" date="2023-02" db="EMBL/GenBank/DDBJ databases">
        <title>LHISI_Scaffold_Assembly.</title>
        <authorList>
            <person name="Stuart O.P."/>
            <person name="Cleave R."/>
            <person name="Magrath M.J.L."/>
            <person name="Mikheyev A.S."/>
        </authorList>
    </citation>
    <scope>NUCLEOTIDE SEQUENCE [LARGE SCALE GENOMIC DNA]</scope>
    <source>
        <strain evidence="1">Daus_M_001</strain>
        <tissue evidence="1">Leg muscle</tissue>
    </source>
</reference>
<dbReference type="Proteomes" id="UP001159363">
    <property type="component" value="Chromosome 11"/>
</dbReference>